<reference evidence="1 2" key="1">
    <citation type="submission" date="2016-08" db="EMBL/GenBank/DDBJ databases">
        <title>Whole genome sequence of Mesorhizobium sp. strain UASWS1009 isolated from industrial sewage.</title>
        <authorList>
            <person name="Crovadore J."/>
            <person name="Calmin G."/>
            <person name="Chablais R."/>
            <person name="Cochard B."/>
            <person name="Lefort F."/>
        </authorList>
    </citation>
    <scope>NUCLEOTIDE SEQUENCE [LARGE SCALE GENOMIC DNA]</scope>
    <source>
        <strain evidence="1 2">UASWS1009</strain>
    </source>
</reference>
<evidence type="ECO:0000313" key="1">
    <source>
        <dbReference type="EMBL" id="OCX17554.1"/>
    </source>
</evidence>
<accession>A0A1C2DS26</accession>
<dbReference type="RefSeq" id="WP_024925152.1">
    <property type="nucleotide sequence ID" value="NZ_MDEO01000032.1"/>
</dbReference>
<evidence type="ECO:0000313" key="2">
    <source>
        <dbReference type="Proteomes" id="UP000094412"/>
    </source>
</evidence>
<protein>
    <recommendedName>
        <fullName evidence="3">Holin</fullName>
    </recommendedName>
</protein>
<gene>
    <name evidence="1" type="ORF">QV13_12405</name>
</gene>
<dbReference type="STRING" id="1566387.QV13_12405"/>
<dbReference type="Proteomes" id="UP000094412">
    <property type="component" value="Unassembled WGS sequence"/>
</dbReference>
<keyword evidence="2" id="KW-1185">Reference proteome</keyword>
<comment type="caution">
    <text evidence="1">The sequence shown here is derived from an EMBL/GenBank/DDBJ whole genome shotgun (WGS) entry which is preliminary data.</text>
</comment>
<sequence>MDPLVGSVLIEAARKVGAPLVKSVLERFLGGEAADIGAAVIDSVAEKLGVPPDKIPAQPPERIEAAVAATEDETPELIAAEVARMKAGHAFVQDKATPAWVPAWQWFIMALWAYSWVLVPVVNAATGAAIERPSIADLIWLTTCYQVLNMGGNTVLRLADKARDLWGARPGSA</sequence>
<dbReference type="AlphaFoldDB" id="A0A1C2DS26"/>
<evidence type="ECO:0008006" key="3">
    <source>
        <dbReference type="Google" id="ProtNLM"/>
    </source>
</evidence>
<name>A0A1C2DS26_9HYPH</name>
<organism evidence="1 2">
    <name type="scientific">Mesorhizobium hungaricum</name>
    <dbReference type="NCBI Taxonomy" id="1566387"/>
    <lineage>
        <taxon>Bacteria</taxon>
        <taxon>Pseudomonadati</taxon>
        <taxon>Pseudomonadota</taxon>
        <taxon>Alphaproteobacteria</taxon>
        <taxon>Hyphomicrobiales</taxon>
        <taxon>Phyllobacteriaceae</taxon>
        <taxon>Mesorhizobium</taxon>
    </lineage>
</organism>
<dbReference type="EMBL" id="MDEO01000032">
    <property type="protein sequence ID" value="OCX17554.1"/>
    <property type="molecule type" value="Genomic_DNA"/>
</dbReference>
<proteinExistence type="predicted"/>